<reference evidence="2 3" key="1">
    <citation type="submission" date="2016-10" db="EMBL/GenBank/DDBJ databases">
        <authorList>
            <person name="de Groot N.N."/>
        </authorList>
    </citation>
    <scope>NUCLEOTIDE SEQUENCE [LARGE SCALE GENOMIC DNA]</scope>
    <source>
        <strain evidence="2 3">DSM 10495</strain>
    </source>
</reference>
<dbReference type="STRING" id="156980.SAMN04489745_1527"/>
<evidence type="ECO:0000313" key="2">
    <source>
        <dbReference type="EMBL" id="SEB89231.1"/>
    </source>
</evidence>
<evidence type="ECO:0000313" key="3">
    <source>
        <dbReference type="Proteomes" id="UP000182652"/>
    </source>
</evidence>
<dbReference type="RefSeq" id="WP_066210996.1">
    <property type="nucleotide sequence ID" value="NZ_FNSN01000003.1"/>
</dbReference>
<sequence>MAEERWSVTGPQTIDIEGVTSLKLGIVHGRFDVVTHEDSITRIEVSEISGDPLDVSFNAGRLEVRHQEPGPQGWFKNVMNTVTQSQENSVTISIAVPAGIQVDASTVAGGGLVSGTTAKTSLNTVSGDVVADQTASHLDVNSVSGEAIIRNHRGSLSVNTVSGAVTATGALNHVRLNNVSGEILLDVSEDTQDIGANTVSGDMTIRLPHTVGVDLKAKTGSGQVIIDTQRYMPVKNTVATIVGPEEHLLVLRTNSVSGDVSVVHAPAEEGAR</sequence>
<organism evidence="2 3">
    <name type="scientific">Arthrobacter woluwensis</name>
    <dbReference type="NCBI Taxonomy" id="156980"/>
    <lineage>
        <taxon>Bacteria</taxon>
        <taxon>Bacillati</taxon>
        <taxon>Actinomycetota</taxon>
        <taxon>Actinomycetes</taxon>
        <taxon>Micrococcales</taxon>
        <taxon>Micrococcaceae</taxon>
        <taxon>Arthrobacter</taxon>
    </lineage>
</organism>
<name>A0A1H4N1R5_9MICC</name>
<dbReference type="InterPro" id="IPR025164">
    <property type="entry name" value="Toastrack_DUF4097"/>
</dbReference>
<dbReference type="Pfam" id="PF13349">
    <property type="entry name" value="DUF4097"/>
    <property type="match status" value="1"/>
</dbReference>
<gene>
    <name evidence="2" type="ORF">SAMN04489745_1527</name>
</gene>
<proteinExistence type="predicted"/>
<dbReference type="Proteomes" id="UP000182652">
    <property type="component" value="Unassembled WGS sequence"/>
</dbReference>
<protein>
    <submittedName>
        <fullName evidence="2">Putative adhesin</fullName>
    </submittedName>
</protein>
<dbReference type="EMBL" id="FNSN01000003">
    <property type="protein sequence ID" value="SEB89231.1"/>
    <property type="molecule type" value="Genomic_DNA"/>
</dbReference>
<keyword evidence="3" id="KW-1185">Reference proteome</keyword>
<dbReference type="AlphaFoldDB" id="A0A1H4N1R5"/>
<feature type="domain" description="DUF4097" evidence="1">
    <location>
        <begin position="58"/>
        <end position="262"/>
    </location>
</feature>
<evidence type="ECO:0000259" key="1">
    <source>
        <dbReference type="Pfam" id="PF13349"/>
    </source>
</evidence>
<accession>A0A1H4N1R5</accession>